<keyword evidence="3" id="KW-1185">Reference proteome</keyword>
<dbReference type="SUPFAM" id="SSF47413">
    <property type="entry name" value="lambda repressor-like DNA-binding domains"/>
    <property type="match status" value="1"/>
</dbReference>
<name>A0A1Z4M2Q1_9CYAN</name>
<dbReference type="InterPro" id="IPR010982">
    <property type="entry name" value="Lambda_DNA-bd_dom_sf"/>
</dbReference>
<gene>
    <name evidence="2" type="ORF">NIES267_72980</name>
</gene>
<dbReference type="GO" id="GO:0003677">
    <property type="term" value="F:DNA binding"/>
    <property type="evidence" value="ECO:0007669"/>
    <property type="project" value="InterPro"/>
</dbReference>
<proteinExistence type="predicted"/>
<feature type="domain" description="HTH cro/C1-type" evidence="1">
    <location>
        <begin position="12"/>
        <end position="54"/>
    </location>
</feature>
<geneLocation type="plasmid" evidence="3">
    <name>Plasmid1 dna</name>
</geneLocation>
<accession>A0A1Z4M2Q1</accession>
<organism evidence="2 3">
    <name type="scientific">Calothrix parasitica NIES-267</name>
    <dbReference type="NCBI Taxonomy" id="1973488"/>
    <lineage>
        <taxon>Bacteria</taxon>
        <taxon>Bacillati</taxon>
        <taxon>Cyanobacteriota</taxon>
        <taxon>Cyanophyceae</taxon>
        <taxon>Nostocales</taxon>
        <taxon>Calotrichaceae</taxon>
        <taxon>Calothrix</taxon>
    </lineage>
</organism>
<evidence type="ECO:0000259" key="1">
    <source>
        <dbReference type="Pfam" id="PF01381"/>
    </source>
</evidence>
<reference evidence="2 3" key="1">
    <citation type="submission" date="2017-06" db="EMBL/GenBank/DDBJ databases">
        <title>Genome sequencing of cyanobaciteial culture collection at National Institute for Environmental Studies (NIES).</title>
        <authorList>
            <person name="Hirose Y."/>
            <person name="Shimura Y."/>
            <person name="Fujisawa T."/>
            <person name="Nakamura Y."/>
            <person name="Kawachi M."/>
        </authorList>
    </citation>
    <scope>NUCLEOTIDE SEQUENCE [LARGE SCALE GENOMIC DNA]</scope>
    <source>
        <strain evidence="2 3">NIES-267</strain>
        <plasmid evidence="3">Plasmid1 dna</plasmid>
    </source>
</reference>
<evidence type="ECO:0000313" key="2">
    <source>
        <dbReference type="EMBL" id="BAY87774.1"/>
    </source>
</evidence>
<dbReference type="Proteomes" id="UP000218418">
    <property type="component" value="Plasmid plasmid1"/>
</dbReference>
<dbReference type="OrthoDB" id="488023at2"/>
<dbReference type="EMBL" id="AP018228">
    <property type="protein sequence ID" value="BAY87774.1"/>
    <property type="molecule type" value="Genomic_DNA"/>
</dbReference>
<dbReference type="Gene3D" id="1.10.260.40">
    <property type="entry name" value="lambda repressor-like DNA-binding domains"/>
    <property type="match status" value="1"/>
</dbReference>
<evidence type="ECO:0000313" key="3">
    <source>
        <dbReference type="Proteomes" id="UP000218418"/>
    </source>
</evidence>
<dbReference type="Pfam" id="PF01381">
    <property type="entry name" value="HTH_3"/>
    <property type="match status" value="1"/>
</dbReference>
<keyword evidence="2" id="KW-0614">Plasmid</keyword>
<dbReference type="InterPro" id="IPR001387">
    <property type="entry name" value="Cro/C1-type_HTH"/>
</dbReference>
<dbReference type="CDD" id="cd00093">
    <property type="entry name" value="HTH_XRE"/>
    <property type="match status" value="1"/>
</dbReference>
<dbReference type="AlphaFoldDB" id="A0A1Z4M2Q1"/>
<protein>
    <recommendedName>
        <fullName evidence="1">HTH cro/C1-type domain-containing protein</fullName>
    </recommendedName>
</protein>
<sequence length="139" mass="15614">MINKFFKQAQDEYGVQGKELAKLAGIGTTHLSDFRNGKKWVSQEVLVRLLEAIDELAPGSRSYFCELLASTPISSEKQTVAEKLVDLIDQASDEDMEIAMIAMGRKWKKSRSSGRDHDCEYDDLEAVRQRRDASCIAAI</sequence>